<evidence type="ECO:0000256" key="3">
    <source>
        <dbReference type="ARBA" id="ARBA00004906"/>
    </source>
</evidence>
<dbReference type="UniPathway" id="UPA00143"/>
<evidence type="ECO:0000256" key="2">
    <source>
        <dbReference type="ARBA" id="ARBA00004167"/>
    </source>
</evidence>
<keyword evidence="18" id="KW-1185">Reference proteome</keyword>
<dbReference type="AlphaFoldDB" id="A0A835JBC7"/>
<dbReference type="Gene3D" id="3.30.40.10">
    <property type="entry name" value="Zinc/RING finger domain, C3HC4 (zinc finger)"/>
    <property type="match status" value="1"/>
</dbReference>
<evidence type="ECO:0000256" key="9">
    <source>
        <dbReference type="ARBA" id="ARBA00022786"/>
    </source>
</evidence>
<dbReference type="PANTHER" id="PTHR46913:SF1">
    <property type="entry name" value="RING-H2 FINGER PROTEIN ATL16"/>
    <property type="match status" value="1"/>
</dbReference>
<dbReference type="EMBL" id="JADGMS010000016">
    <property type="protein sequence ID" value="KAF9665484.1"/>
    <property type="molecule type" value="Genomic_DNA"/>
</dbReference>
<evidence type="ECO:0000256" key="7">
    <source>
        <dbReference type="ARBA" id="ARBA00022723"/>
    </source>
</evidence>
<organism evidence="17 18">
    <name type="scientific">Salix dunnii</name>
    <dbReference type="NCBI Taxonomy" id="1413687"/>
    <lineage>
        <taxon>Eukaryota</taxon>
        <taxon>Viridiplantae</taxon>
        <taxon>Streptophyta</taxon>
        <taxon>Embryophyta</taxon>
        <taxon>Tracheophyta</taxon>
        <taxon>Spermatophyta</taxon>
        <taxon>Magnoliopsida</taxon>
        <taxon>eudicotyledons</taxon>
        <taxon>Gunneridae</taxon>
        <taxon>Pentapetalae</taxon>
        <taxon>rosids</taxon>
        <taxon>fabids</taxon>
        <taxon>Malpighiales</taxon>
        <taxon>Salicaceae</taxon>
        <taxon>Saliceae</taxon>
        <taxon>Salix</taxon>
    </lineage>
</organism>
<keyword evidence="11 15" id="KW-1133">Transmembrane helix</keyword>
<dbReference type="InterPro" id="IPR001841">
    <property type="entry name" value="Znf_RING"/>
</dbReference>
<protein>
    <recommendedName>
        <fullName evidence="4">RING-type E3 ubiquitin transferase</fullName>
        <ecNumber evidence="4">2.3.2.27</ecNumber>
    </recommendedName>
</protein>
<evidence type="ECO:0000259" key="16">
    <source>
        <dbReference type="PROSITE" id="PS50089"/>
    </source>
</evidence>
<dbReference type="Pfam" id="PF13639">
    <property type="entry name" value="zf-RING_2"/>
    <property type="match status" value="1"/>
</dbReference>
<evidence type="ECO:0000256" key="12">
    <source>
        <dbReference type="ARBA" id="ARBA00023136"/>
    </source>
</evidence>
<dbReference type="GO" id="GO:0016020">
    <property type="term" value="C:membrane"/>
    <property type="evidence" value="ECO:0007669"/>
    <property type="project" value="UniProtKB-SubCell"/>
</dbReference>
<dbReference type="SMART" id="SM00184">
    <property type="entry name" value="RING"/>
    <property type="match status" value="1"/>
</dbReference>
<comment type="catalytic activity">
    <reaction evidence="1">
        <text>S-ubiquitinyl-[E2 ubiquitin-conjugating enzyme]-L-cysteine + [acceptor protein]-L-lysine = [E2 ubiquitin-conjugating enzyme]-L-cysteine + N(6)-ubiquitinyl-[acceptor protein]-L-lysine.</text>
        <dbReference type="EC" id="2.3.2.27"/>
    </reaction>
</comment>
<dbReference type="PROSITE" id="PS50089">
    <property type="entry name" value="ZF_RING_2"/>
    <property type="match status" value="1"/>
</dbReference>
<dbReference type="SUPFAM" id="SSF57850">
    <property type="entry name" value="RING/U-box"/>
    <property type="match status" value="1"/>
</dbReference>
<evidence type="ECO:0000313" key="18">
    <source>
        <dbReference type="Proteomes" id="UP000657918"/>
    </source>
</evidence>
<dbReference type="OrthoDB" id="842550at2759"/>
<gene>
    <name evidence="17" type="ORF">SADUNF_Sadunf16G0127500</name>
</gene>
<evidence type="ECO:0000256" key="10">
    <source>
        <dbReference type="ARBA" id="ARBA00022833"/>
    </source>
</evidence>
<dbReference type="PANTHER" id="PTHR46913">
    <property type="entry name" value="RING-H2 FINGER PROTEIN ATL16"/>
    <property type="match status" value="1"/>
</dbReference>
<keyword evidence="9" id="KW-0833">Ubl conjugation pathway</keyword>
<evidence type="ECO:0000256" key="4">
    <source>
        <dbReference type="ARBA" id="ARBA00012483"/>
    </source>
</evidence>
<dbReference type="InterPro" id="IPR044600">
    <property type="entry name" value="ATL1/ATL16-like"/>
</dbReference>
<dbReference type="EC" id="2.3.2.27" evidence="4"/>
<evidence type="ECO:0000256" key="15">
    <source>
        <dbReference type="SAM" id="Phobius"/>
    </source>
</evidence>
<evidence type="ECO:0000256" key="1">
    <source>
        <dbReference type="ARBA" id="ARBA00000900"/>
    </source>
</evidence>
<evidence type="ECO:0000256" key="13">
    <source>
        <dbReference type="ARBA" id="ARBA00024209"/>
    </source>
</evidence>
<feature type="transmembrane region" description="Helical" evidence="15">
    <location>
        <begin position="20"/>
        <end position="40"/>
    </location>
</feature>
<feature type="domain" description="RING-type" evidence="16">
    <location>
        <begin position="103"/>
        <end position="145"/>
    </location>
</feature>
<comment type="similarity">
    <text evidence="13">Belongs to the RING-type zinc finger family. ATL subfamily.</text>
</comment>
<dbReference type="GO" id="GO:0008270">
    <property type="term" value="F:zinc ion binding"/>
    <property type="evidence" value="ECO:0007669"/>
    <property type="project" value="UniProtKB-KW"/>
</dbReference>
<keyword evidence="8 14" id="KW-0863">Zinc-finger</keyword>
<keyword evidence="10" id="KW-0862">Zinc</keyword>
<evidence type="ECO:0000256" key="11">
    <source>
        <dbReference type="ARBA" id="ARBA00022989"/>
    </source>
</evidence>
<keyword evidence="6 15" id="KW-0812">Transmembrane</keyword>
<dbReference type="Proteomes" id="UP000657918">
    <property type="component" value="Chromosome 16"/>
</dbReference>
<keyword evidence="7" id="KW-0479">Metal-binding</keyword>
<dbReference type="InterPro" id="IPR013083">
    <property type="entry name" value="Znf_RING/FYVE/PHD"/>
</dbReference>
<reference evidence="17 18" key="1">
    <citation type="submission" date="2020-10" db="EMBL/GenBank/DDBJ databases">
        <title>Plant Genome Project.</title>
        <authorList>
            <person name="Zhang R.-G."/>
        </authorList>
    </citation>
    <scope>NUCLEOTIDE SEQUENCE [LARGE SCALE GENOMIC DNA]</scope>
    <source>
        <strain evidence="17">FAFU-HL-1</strain>
        <tissue evidence="17">Leaf</tissue>
    </source>
</reference>
<evidence type="ECO:0000256" key="5">
    <source>
        <dbReference type="ARBA" id="ARBA00022679"/>
    </source>
</evidence>
<comment type="subcellular location">
    <subcellularLocation>
        <location evidence="2">Membrane</location>
        <topology evidence="2">Single-pass membrane protein</topology>
    </subcellularLocation>
</comment>
<accession>A0A835JBC7</accession>
<evidence type="ECO:0000313" key="17">
    <source>
        <dbReference type="EMBL" id="KAF9665484.1"/>
    </source>
</evidence>
<dbReference type="GO" id="GO:0016567">
    <property type="term" value="P:protein ubiquitination"/>
    <property type="evidence" value="ECO:0007669"/>
    <property type="project" value="UniProtKB-UniPathway"/>
</dbReference>
<proteinExistence type="inferred from homology"/>
<keyword evidence="5" id="KW-0808">Transferase</keyword>
<comment type="caution">
    <text evidence="17">The sequence shown here is derived from an EMBL/GenBank/DDBJ whole genome shotgun (WGS) entry which is preliminary data.</text>
</comment>
<comment type="pathway">
    <text evidence="3">Protein modification; protein ubiquitination.</text>
</comment>
<name>A0A835JBC7_9ROSI</name>
<sequence length="260" mass="29317">MSSSPTPSPGHEFEQQSHRNPFVLVSLAVVCIIIILLLIFSKIIKRICCAVVSVDGDINKVIFENPSMQFQIHGLEPFITYSLPIAQFKNKNGDEASPSDNECAVCMSEFEDGEWLEHLPNCCHIFHIFCIDTWFRSHTNCPLCRSHFFNLSLYRSNHPQDSEQSLITSLSLPKAAIMPSYRDVEIVIPVDAVKKAEIRCSCLDLNKTRNINKSHGSLGGWVVGIKLLKHVMMKQLLKPNTETSLANYFNRLVNIVGQQS</sequence>
<evidence type="ECO:0000256" key="14">
    <source>
        <dbReference type="PROSITE-ProRule" id="PRU00175"/>
    </source>
</evidence>
<keyword evidence="12 15" id="KW-0472">Membrane</keyword>
<evidence type="ECO:0000256" key="8">
    <source>
        <dbReference type="ARBA" id="ARBA00022771"/>
    </source>
</evidence>
<dbReference type="GO" id="GO:0061630">
    <property type="term" value="F:ubiquitin protein ligase activity"/>
    <property type="evidence" value="ECO:0007669"/>
    <property type="project" value="UniProtKB-EC"/>
</dbReference>
<evidence type="ECO:0000256" key="6">
    <source>
        <dbReference type="ARBA" id="ARBA00022692"/>
    </source>
</evidence>